<keyword evidence="1" id="KW-0723">Serine/threonine-protein kinase</keyword>
<evidence type="ECO:0000256" key="6">
    <source>
        <dbReference type="ARBA" id="ARBA00047899"/>
    </source>
</evidence>
<dbReference type="Gene3D" id="3.30.40.10">
    <property type="entry name" value="Zinc/RING finger domain, C3HC4 (zinc finger)"/>
    <property type="match status" value="1"/>
</dbReference>
<dbReference type="CDD" id="cd13999">
    <property type="entry name" value="STKc_MAP3K-like"/>
    <property type="match status" value="1"/>
</dbReference>
<evidence type="ECO:0000256" key="8">
    <source>
        <dbReference type="PROSITE-ProRule" id="PRU10141"/>
    </source>
</evidence>
<dbReference type="InterPro" id="IPR011009">
    <property type="entry name" value="Kinase-like_dom_sf"/>
</dbReference>
<sequence>MSCGSDGCRDGSGSEEFRRPRPSKVAAGDLVEPARCLDAAASPASWIDKKLLVDPKMLFIGSKIGEGAHGKVYKGKYGDQIVAIKVLNNGNTPEEKATFEARFIREVNMMCKVKHDNLVKFIGACKEPLMVIVSELLPGMSLKNYLNSLRPSQLDIHTAISYALDIAHAMECLHANGIIHRDLKPDNLLLTANRKKLKLTDFGLAREETVTEMMTAETGTYRWMAPELYSTVTLQRGEKKHYTNKVDVYSFGIVLWELLTNKMPFEGMSNLQAAYAAAFKQARPPLPQETPEELVFIVQSCWVEDPAMRPSFSQIIRMLDAFLMTIPPPPPSESNEDMESEETASSLNGKNSAVSSIVSRATSKLSVQPHPGDSDGDNAVEEVDEGDDDEDDGDEEAELAGGAPCSSQQRCASASGIGRAGLNVGNGMRQIQEAQQWQHSHIYNCVNEQYGHASSREDEPSTIPREMRVENGYGVIGRREGGPASSYWALLRAHLSDPLTGVLMDDAMILSCGHSYGSNGMQHIYRMKACGKCGQPITEDSIRPNLALRLAVQAFKREEESAKSLKRRRERLEQNS</sequence>
<dbReference type="InterPro" id="IPR017441">
    <property type="entry name" value="Protein_kinase_ATP_BS"/>
</dbReference>
<evidence type="ECO:0000313" key="12">
    <source>
        <dbReference type="Proteomes" id="UP000479710"/>
    </source>
</evidence>
<keyword evidence="3 8" id="KW-0547">Nucleotide-binding</keyword>
<feature type="binding site" evidence="8">
    <location>
        <position position="85"/>
    </location>
    <ligand>
        <name>ATP</name>
        <dbReference type="ChEBI" id="CHEBI:30616"/>
    </ligand>
</feature>
<evidence type="ECO:0000259" key="10">
    <source>
        <dbReference type="PROSITE" id="PS50011"/>
    </source>
</evidence>
<evidence type="ECO:0000313" key="11">
    <source>
        <dbReference type="EMBL" id="KAF0910981.1"/>
    </source>
</evidence>
<dbReference type="InterPro" id="IPR008271">
    <property type="entry name" value="Ser/Thr_kinase_AS"/>
</dbReference>
<evidence type="ECO:0000256" key="5">
    <source>
        <dbReference type="ARBA" id="ARBA00022840"/>
    </source>
</evidence>
<dbReference type="PROSITE" id="PS50011">
    <property type="entry name" value="PROTEIN_KINASE_DOM"/>
    <property type="match status" value="1"/>
</dbReference>
<protein>
    <recommendedName>
        <fullName evidence="10">Protein kinase domain-containing protein</fullName>
    </recommendedName>
</protein>
<dbReference type="PROSITE" id="PS00108">
    <property type="entry name" value="PROTEIN_KINASE_ST"/>
    <property type="match status" value="1"/>
</dbReference>
<evidence type="ECO:0000256" key="1">
    <source>
        <dbReference type="ARBA" id="ARBA00022527"/>
    </source>
</evidence>
<evidence type="ECO:0000256" key="9">
    <source>
        <dbReference type="SAM" id="MobiDB-lite"/>
    </source>
</evidence>
<evidence type="ECO:0000256" key="3">
    <source>
        <dbReference type="ARBA" id="ARBA00022741"/>
    </source>
</evidence>
<feature type="compositionally biased region" description="Acidic residues" evidence="9">
    <location>
        <begin position="374"/>
        <end position="398"/>
    </location>
</feature>
<dbReference type="SUPFAM" id="SSF56112">
    <property type="entry name" value="Protein kinase-like (PK-like)"/>
    <property type="match status" value="1"/>
</dbReference>
<organism evidence="11 12">
    <name type="scientific">Oryza meyeriana var. granulata</name>
    <dbReference type="NCBI Taxonomy" id="110450"/>
    <lineage>
        <taxon>Eukaryota</taxon>
        <taxon>Viridiplantae</taxon>
        <taxon>Streptophyta</taxon>
        <taxon>Embryophyta</taxon>
        <taxon>Tracheophyta</taxon>
        <taxon>Spermatophyta</taxon>
        <taxon>Magnoliopsida</taxon>
        <taxon>Liliopsida</taxon>
        <taxon>Poales</taxon>
        <taxon>Poaceae</taxon>
        <taxon>BOP clade</taxon>
        <taxon>Oryzoideae</taxon>
        <taxon>Oryzeae</taxon>
        <taxon>Oryzinae</taxon>
        <taxon>Oryza</taxon>
        <taxon>Oryza meyeriana</taxon>
    </lineage>
</organism>
<dbReference type="PRINTS" id="PR00109">
    <property type="entry name" value="TYRKINASE"/>
</dbReference>
<keyword evidence="5 8" id="KW-0067">ATP-binding</keyword>
<dbReference type="OrthoDB" id="4062651at2759"/>
<dbReference type="Gene3D" id="3.30.200.20">
    <property type="entry name" value="Phosphorylase Kinase, domain 1"/>
    <property type="match status" value="1"/>
</dbReference>
<dbReference type="EMBL" id="SPHZ02000006">
    <property type="protein sequence ID" value="KAF0910981.1"/>
    <property type="molecule type" value="Genomic_DNA"/>
</dbReference>
<dbReference type="Pfam" id="PF07714">
    <property type="entry name" value="PK_Tyr_Ser-Thr"/>
    <property type="match status" value="1"/>
</dbReference>
<feature type="compositionally biased region" description="Polar residues" evidence="9">
    <location>
        <begin position="343"/>
        <end position="366"/>
    </location>
</feature>
<proteinExistence type="predicted"/>
<dbReference type="InterPro" id="IPR001245">
    <property type="entry name" value="Ser-Thr/Tyr_kinase_cat_dom"/>
</dbReference>
<dbReference type="Gene3D" id="1.10.510.10">
    <property type="entry name" value="Transferase(Phosphotransferase) domain 1"/>
    <property type="match status" value="1"/>
</dbReference>
<evidence type="ECO:0000256" key="4">
    <source>
        <dbReference type="ARBA" id="ARBA00022777"/>
    </source>
</evidence>
<dbReference type="AlphaFoldDB" id="A0A6G1DEZ2"/>
<keyword evidence="4" id="KW-0418">Kinase</keyword>
<evidence type="ECO:0000256" key="7">
    <source>
        <dbReference type="ARBA" id="ARBA00048679"/>
    </source>
</evidence>
<dbReference type="FunFam" id="3.30.200.20:FF:000034">
    <property type="entry name" value="Kinase suppressor of Ras 1"/>
    <property type="match status" value="1"/>
</dbReference>
<dbReference type="Proteomes" id="UP000479710">
    <property type="component" value="Unassembled WGS sequence"/>
</dbReference>
<keyword evidence="12" id="KW-1185">Reference proteome</keyword>
<comment type="catalytic activity">
    <reaction evidence="6">
        <text>L-threonyl-[protein] + ATP = O-phospho-L-threonyl-[protein] + ADP + H(+)</text>
        <dbReference type="Rhea" id="RHEA:46608"/>
        <dbReference type="Rhea" id="RHEA-COMP:11060"/>
        <dbReference type="Rhea" id="RHEA-COMP:11605"/>
        <dbReference type="ChEBI" id="CHEBI:15378"/>
        <dbReference type="ChEBI" id="CHEBI:30013"/>
        <dbReference type="ChEBI" id="CHEBI:30616"/>
        <dbReference type="ChEBI" id="CHEBI:61977"/>
        <dbReference type="ChEBI" id="CHEBI:456216"/>
        <dbReference type="EC" id="2.7.11.1"/>
    </reaction>
</comment>
<accession>A0A6G1DEZ2</accession>
<dbReference type="GO" id="GO:0005524">
    <property type="term" value="F:ATP binding"/>
    <property type="evidence" value="ECO:0007669"/>
    <property type="project" value="UniProtKB-UniRule"/>
</dbReference>
<name>A0A6G1DEZ2_9ORYZ</name>
<evidence type="ECO:0000256" key="2">
    <source>
        <dbReference type="ARBA" id="ARBA00022679"/>
    </source>
</evidence>
<dbReference type="InterPro" id="IPR000719">
    <property type="entry name" value="Prot_kinase_dom"/>
</dbReference>
<reference evidence="11 12" key="1">
    <citation type="submission" date="2019-11" db="EMBL/GenBank/DDBJ databases">
        <title>Whole genome sequence of Oryza granulata.</title>
        <authorList>
            <person name="Li W."/>
        </authorList>
    </citation>
    <scope>NUCLEOTIDE SEQUENCE [LARGE SCALE GENOMIC DNA]</scope>
    <source>
        <strain evidence="12">cv. Menghai</strain>
        <tissue evidence="11">Leaf</tissue>
    </source>
</reference>
<feature type="domain" description="Protein kinase" evidence="10">
    <location>
        <begin position="58"/>
        <end position="323"/>
    </location>
</feature>
<dbReference type="InterPro" id="IPR051681">
    <property type="entry name" value="Ser/Thr_Kinases-Pseudokinases"/>
</dbReference>
<comment type="catalytic activity">
    <reaction evidence="7">
        <text>L-seryl-[protein] + ATP = O-phospho-L-seryl-[protein] + ADP + H(+)</text>
        <dbReference type="Rhea" id="RHEA:17989"/>
        <dbReference type="Rhea" id="RHEA-COMP:9863"/>
        <dbReference type="Rhea" id="RHEA-COMP:11604"/>
        <dbReference type="ChEBI" id="CHEBI:15378"/>
        <dbReference type="ChEBI" id="CHEBI:29999"/>
        <dbReference type="ChEBI" id="CHEBI:30616"/>
        <dbReference type="ChEBI" id="CHEBI:83421"/>
        <dbReference type="ChEBI" id="CHEBI:456216"/>
        <dbReference type="EC" id="2.7.11.1"/>
    </reaction>
</comment>
<dbReference type="InterPro" id="IPR013083">
    <property type="entry name" value="Znf_RING/FYVE/PHD"/>
</dbReference>
<dbReference type="PANTHER" id="PTHR44329:SF84">
    <property type="entry name" value="PROTEIN KINASE LIKE PROTEIN"/>
    <property type="match status" value="1"/>
</dbReference>
<feature type="region of interest" description="Disordered" evidence="9">
    <location>
        <begin position="1"/>
        <end position="24"/>
    </location>
</feature>
<feature type="region of interest" description="Disordered" evidence="9">
    <location>
        <begin position="326"/>
        <end position="410"/>
    </location>
</feature>
<comment type="caution">
    <text evidence="11">The sequence shown here is derived from an EMBL/GenBank/DDBJ whole genome shotgun (WGS) entry which is preliminary data.</text>
</comment>
<dbReference type="GO" id="GO:0004674">
    <property type="term" value="F:protein serine/threonine kinase activity"/>
    <property type="evidence" value="ECO:0007669"/>
    <property type="project" value="UniProtKB-KW"/>
</dbReference>
<dbReference type="PANTHER" id="PTHR44329">
    <property type="entry name" value="SERINE/THREONINE-PROTEIN KINASE TNNI3K-RELATED"/>
    <property type="match status" value="1"/>
</dbReference>
<gene>
    <name evidence="11" type="ORF">E2562_005371</name>
</gene>
<keyword evidence="2" id="KW-0808">Transferase</keyword>
<dbReference type="PROSITE" id="PS00107">
    <property type="entry name" value="PROTEIN_KINASE_ATP"/>
    <property type="match status" value="1"/>
</dbReference>
<dbReference type="SMART" id="SM00220">
    <property type="entry name" value="S_TKc"/>
    <property type="match status" value="1"/>
</dbReference>
<dbReference type="SUPFAM" id="SSF57850">
    <property type="entry name" value="RING/U-box"/>
    <property type="match status" value="1"/>
</dbReference>